<dbReference type="Proteomes" id="UP000242432">
    <property type="component" value="Unassembled WGS sequence"/>
</dbReference>
<dbReference type="AlphaFoldDB" id="A0A1T4VWF0"/>
<reference evidence="3" key="1">
    <citation type="submission" date="2017-02" db="EMBL/GenBank/DDBJ databases">
        <authorList>
            <person name="Varghese N."/>
            <person name="Submissions S."/>
        </authorList>
    </citation>
    <scope>NUCLEOTIDE SEQUENCE [LARGE SCALE GENOMIC DNA]</scope>
    <source>
        <strain evidence="3">DSM 3072</strain>
    </source>
</reference>
<dbReference type="Pfam" id="PF01610">
    <property type="entry name" value="DDE_Tnp_ISL3"/>
    <property type="match status" value="1"/>
</dbReference>
<dbReference type="EMBL" id="FUXX01000058">
    <property type="protein sequence ID" value="SKA69314.1"/>
    <property type="molecule type" value="Genomic_DNA"/>
</dbReference>
<proteinExistence type="predicted"/>
<organism evidence="2 3">
    <name type="scientific">Succinivibrio dextrinosolvens DSM 3072</name>
    <dbReference type="NCBI Taxonomy" id="1123324"/>
    <lineage>
        <taxon>Bacteria</taxon>
        <taxon>Pseudomonadati</taxon>
        <taxon>Pseudomonadota</taxon>
        <taxon>Gammaproteobacteria</taxon>
        <taxon>Aeromonadales</taxon>
        <taxon>Succinivibrionaceae</taxon>
        <taxon>Succinivibrio</taxon>
    </lineage>
</organism>
<evidence type="ECO:0000313" key="2">
    <source>
        <dbReference type="EMBL" id="SKA69314.1"/>
    </source>
</evidence>
<protein>
    <submittedName>
        <fullName evidence="2">Transposase</fullName>
    </submittedName>
</protein>
<keyword evidence="3" id="KW-1185">Reference proteome</keyword>
<evidence type="ECO:0000313" key="3">
    <source>
        <dbReference type="Proteomes" id="UP000242432"/>
    </source>
</evidence>
<accession>A0A1T4VWF0</accession>
<feature type="domain" description="Transposase IS204/IS1001/IS1096/IS1165 DDE" evidence="1">
    <location>
        <begin position="19"/>
        <end position="92"/>
    </location>
</feature>
<dbReference type="InterPro" id="IPR002560">
    <property type="entry name" value="Transposase_DDE"/>
</dbReference>
<evidence type="ECO:0000259" key="1">
    <source>
        <dbReference type="Pfam" id="PF01610"/>
    </source>
</evidence>
<sequence>MRFKEVPFIIFLVTTSFIRIRLANYYREHVDEAGYQLLKGSRFLLLTRNSRLSEEKKIRLDSILNYYSELNKANELKELLPEVYEVNTKAEA</sequence>
<gene>
    <name evidence="2" type="ORF">SAMN02745213_02194</name>
</gene>
<name>A0A1T4VWF0_9GAMM</name>